<dbReference type="InterPro" id="IPR022284">
    <property type="entry name" value="GPAT/DHAPAT"/>
</dbReference>
<keyword evidence="4" id="KW-0472">Membrane</keyword>
<evidence type="ECO:0000313" key="8">
    <source>
        <dbReference type="Proteomes" id="UP000325440"/>
    </source>
</evidence>
<evidence type="ECO:0000313" key="7">
    <source>
        <dbReference type="EMBL" id="VVC29512.1"/>
    </source>
</evidence>
<dbReference type="CDD" id="cd07993">
    <property type="entry name" value="LPLAT_DHAPAT-like"/>
    <property type="match status" value="1"/>
</dbReference>
<dbReference type="EMBL" id="CABPRJ010000494">
    <property type="protein sequence ID" value="VVC29512.1"/>
    <property type="molecule type" value="Genomic_DNA"/>
</dbReference>
<dbReference type="AlphaFoldDB" id="A0A5E4MJH3"/>
<comment type="subcellular location">
    <subcellularLocation>
        <location evidence="1">Endomembrane system</location>
        <topology evidence="1">Peripheral membrane protein</topology>
    </subcellularLocation>
</comment>
<keyword evidence="8" id="KW-1185">Reference proteome</keyword>
<evidence type="ECO:0000256" key="1">
    <source>
        <dbReference type="ARBA" id="ARBA00004184"/>
    </source>
</evidence>
<dbReference type="PANTHER" id="PTHR12563">
    <property type="entry name" value="GLYCEROL-3-PHOSPHATE ACYLTRANSFERASE"/>
    <property type="match status" value="1"/>
</dbReference>
<dbReference type="SMART" id="SM00563">
    <property type="entry name" value="PlsC"/>
    <property type="match status" value="1"/>
</dbReference>
<reference evidence="7 8" key="1">
    <citation type="submission" date="2019-08" db="EMBL/GenBank/DDBJ databases">
        <authorList>
            <person name="Alioto T."/>
            <person name="Alioto T."/>
            <person name="Gomez Garrido J."/>
        </authorList>
    </citation>
    <scope>NUCLEOTIDE SEQUENCE [LARGE SCALE GENOMIC DNA]</scope>
</reference>
<dbReference type="GO" id="GO:0019432">
    <property type="term" value="P:triglyceride biosynthetic process"/>
    <property type="evidence" value="ECO:0007669"/>
    <property type="project" value="TreeGrafter"/>
</dbReference>
<evidence type="ECO:0000256" key="5">
    <source>
        <dbReference type="ARBA" id="ARBA00023315"/>
    </source>
</evidence>
<evidence type="ECO:0000256" key="4">
    <source>
        <dbReference type="ARBA" id="ARBA00023136"/>
    </source>
</evidence>
<organism evidence="7 8">
    <name type="scientific">Cinara cedri</name>
    <dbReference type="NCBI Taxonomy" id="506608"/>
    <lineage>
        <taxon>Eukaryota</taxon>
        <taxon>Metazoa</taxon>
        <taxon>Ecdysozoa</taxon>
        <taxon>Arthropoda</taxon>
        <taxon>Hexapoda</taxon>
        <taxon>Insecta</taxon>
        <taxon>Pterygota</taxon>
        <taxon>Neoptera</taxon>
        <taxon>Paraneoptera</taxon>
        <taxon>Hemiptera</taxon>
        <taxon>Sternorrhyncha</taxon>
        <taxon>Aphidomorpha</taxon>
        <taxon>Aphidoidea</taxon>
        <taxon>Aphididae</taxon>
        <taxon>Lachninae</taxon>
        <taxon>Cinara</taxon>
    </lineage>
</organism>
<dbReference type="InterPro" id="IPR002123">
    <property type="entry name" value="Plipid/glycerol_acylTrfase"/>
</dbReference>
<dbReference type="GO" id="GO:0004366">
    <property type="term" value="F:glycerol-3-phosphate O-acyltransferase activity"/>
    <property type="evidence" value="ECO:0007669"/>
    <property type="project" value="TreeGrafter"/>
</dbReference>
<dbReference type="GO" id="GO:0012505">
    <property type="term" value="C:endomembrane system"/>
    <property type="evidence" value="ECO:0007669"/>
    <property type="project" value="UniProtKB-SubCell"/>
</dbReference>
<dbReference type="SUPFAM" id="SSF69593">
    <property type="entry name" value="Glycerol-3-phosphate (1)-acyltransferase"/>
    <property type="match status" value="1"/>
</dbReference>
<keyword evidence="3 7" id="KW-0808">Transferase</keyword>
<dbReference type="GO" id="GO:0016287">
    <property type="term" value="F:glycerone-phosphate O-acyltransferase activity"/>
    <property type="evidence" value="ECO:0007669"/>
    <property type="project" value="TreeGrafter"/>
</dbReference>
<dbReference type="InterPro" id="IPR041728">
    <property type="entry name" value="GPAT/DHAPAT_LPLAT"/>
</dbReference>
<gene>
    <name evidence="7" type="ORF">CINCED_3A006445</name>
</gene>
<dbReference type="InterPro" id="IPR045520">
    <property type="entry name" value="GPAT/DHAPAT_C"/>
</dbReference>
<evidence type="ECO:0000259" key="6">
    <source>
        <dbReference type="SMART" id="SM00563"/>
    </source>
</evidence>
<evidence type="ECO:0000256" key="2">
    <source>
        <dbReference type="ARBA" id="ARBA00007937"/>
    </source>
</evidence>
<dbReference type="GO" id="GO:0008654">
    <property type="term" value="P:phospholipid biosynthetic process"/>
    <property type="evidence" value="ECO:0007669"/>
    <property type="project" value="TreeGrafter"/>
</dbReference>
<keyword evidence="5 7" id="KW-0012">Acyltransferase</keyword>
<dbReference type="GO" id="GO:0006631">
    <property type="term" value="P:fatty acid metabolic process"/>
    <property type="evidence" value="ECO:0007669"/>
    <property type="project" value="TreeGrafter"/>
</dbReference>
<dbReference type="Pfam" id="PF19277">
    <property type="entry name" value="GPAT_C"/>
    <property type="match status" value="1"/>
</dbReference>
<comment type="similarity">
    <text evidence="2">Belongs to the GPAT/DAPAT family.</text>
</comment>
<dbReference type="GO" id="GO:0005778">
    <property type="term" value="C:peroxisomal membrane"/>
    <property type="evidence" value="ECO:0007669"/>
    <property type="project" value="TreeGrafter"/>
</dbReference>
<dbReference type="OrthoDB" id="10255570at2759"/>
<proteinExistence type="inferred from homology"/>
<dbReference type="GO" id="GO:0031966">
    <property type="term" value="C:mitochondrial membrane"/>
    <property type="evidence" value="ECO:0007669"/>
    <property type="project" value="TreeGrafter"/>
</dbReference>
<dbReference type="Proteomes" id="UP000325440">
    <property type="component" value="Unassembled WGS sequence"/>
</dbReference>
<accession>A0A5E4MJH3</accession>
<protein>
    <submittedName>
        <fullName evidence="7">Phospholipid/glycerol acyltransferase,Glycerol-3-phosphate O-acyltransferase/Dihydroxyacetone phosphate</fullName>
    </submittedName>
</protein>
<name>A0A5E4MJH3_9HEMI</name>
<dbReference type="PANTHER" id="PTHR12563:SF17">
    <property type="entry name" value="DIHYDROXYACETONE PHOSPHATE ACYLTRANSFERASE"/>
    <property type="match status" value="1"/>
</dbReference>
<evidence type="ECO:0000256" key="3">
    <source>
        <dbReference type="ARBA" id="ARBA00022679"/>
    </source>
</evidence>
<dbReference type="GO" id="GO:0008611">
    <property type="term" value="P:ether lipid biosynthetic process"/>
    <property type="evidence" value="ECO:0007669"/>
    <property type="project" value="TreeGrafter"/>
</dbReference>
<dbReference type="Pfam" id="PF01553">
    <property type="entry name" value="Acyltransferase"/>
    <property type="match status" value="1"/>
</dbReference>
<sequence>MVYQDYLSNSENTFVNILTSLREQSDIKWSLKSLDTDQLTSNSQETHLSNYQKNQLLTESVKLSIKELAPIINSDFDVILNKAIQILEDLKSLKKTATIRIMGYMLIKILKTKLQGLYVNEHKLITMKSNFNKTPVIFVPSHRSYQDFILMAFICFHYNIEIPYVAAAMDFKDMKIMGNILKQCGAFFLHRGKNSQDDVYRSVLNTYIKHLITRESSPLQFFMEGTRSRSNKSVVPKLGILKCIYNTLTNNDVEDITIIPISINYDYLLEDKLFCYELIGLPKPKESTLGLIKSIKNMDDHYGNIYINFASPISLRKYIHDINWTNSKNDNVITTLAYEIMYRQQHGMILSYFNILAVALAYNYFRNKTYVIHIDVMVIQIKWISELLRKCGAEIEAEDSDIESRIIDVVQIHQNFVTMNDKMIELKKKCVMYDNVDASNSSGNQNKITEKMNSAFPLILNQLYINPSLHFVINMGLINVLSNCRIIWNNNILDLEESFILLRRLFEFEFVFYDGWETQDFNNSLSMYIHTLEKERELLRCLTINPFIICYRQIYNSLKNMSQTIISENLVFKTIFMDMEFISHPYGLTKDLIKTALCSLQKMKIIKIFKNDETIQYKINKTNILDLVRIFDEIIMTGNNSMKSKI</sequence>
<feature type="domain" description="Phospholipid/glycerol acyltransferase" evidence="6">
    <location>
        <begin position="136"/>
        <end position="266"/>
    </location>
</feature>